<dbReference type="PRINTS" id="PR00326">
    <property type="entry name" value="GTP1OBG"/>
</dbReference>
<dbReference type="EC" id="3.6.5.-" evidence="8"/>
<feature type="binding site" evidence="8">
    <location>
        <begin position="315"/>
        <end position="317"/>
    </location>
    <ligand>
        <name>GTP</name>
        <dbReference type="ChEBI" id="CHEBI:37565"/>
    </ligand>
</feature>
<comment type="cofactor">
    <cofactor evidence="8">
        <name>Mg(2+)</name>
        <dbReference type="ChEBI" id="CHEBI:18420"/>
    </cofactor>
</comment>
<dbReference type="GO" id="GO:0042254">
    <property type="term" value="P:ribosome biogenesis"/>
    <property type="evidence" value="ECO:0007669"/>
    <property type="project" value="UniProtKB-UniRule"/>
</dbReference>
<dbReference type="GO" id="GO:0005525">
    <property type="term" value="F:GTP binding"/>
    <property type="evidence" value="ECO:0007669"/>
    <property type="project" value="UniProtKB-UniRule"/>
</dbReference>
<feature type="binding site" evidence="8">
    <location>
        <begin position="284"/>
        <end position="287"/>
    </location>
    <ligand>
        <name>GTP</name>
        <dbReference type="ChEBI" id="CHEBI:37565"/>
    </ligand>
</feature>
<comment type="subcellular location">
    <subcellularLocation>
        <location evidence="8">Cytoplasm</location>
    </subcellularLocation>
</comment>
<feature type="binding site" evidence="8">
    <location>
        <begin position="213"/>
        <end position="216"/>
    </location>
    <ligand>
        <name>GTP</name>
        <dbReference type="ChEBI" id="CHEBI:37565"/>
    </ligand>
</feature>
<evidence type="ECO:0000259" key="10">
    <source>
        <dbReference type="PROSITE" id="PS51710"/>
    </source>
</evidence>
<dbReference type="Pfam" id="PF01018">
    <property type="entry name" value="GTP1_OBG"/>
    <property type="match status" value="1"/>
</dbReference>
<evidence type="ECO:0000313" key="12">
    <source>
        <dbReference type="EMBL" id="EPZ15492.1"/>
    </source>
</evidence>
<dbReference type="InterPro" id="IPR006073">
    <property type="entry name" value="GTP-bd"/>
</dbReference>
<dbReference type="InterPro" id="IPR031167">
    <property type="entry name" value="G_OBG"/>
</dbReference>
<feature type="binding site" evidence="8">
    <location>
        <position position="193"/>
    </location>
    <ligand>
        <name>Mg(2+)</name>
        <dbReference type="ChEBI" id="CHEBI:18420"/>
    </ligand>
</feature>
<dbReference type="PANTHER" id="PTHR11702">
    <property type="entry name" value="DEVELOPMENTALLY REGULATED GTP-BINDING PROTEIN-RELATED"/>
    <property type="match status" value="1"/>
</dbReference>
<dbReference type="InterPro" id="IPR045086">
    <property type="entry name" value="OBG_GTPase"/>
</dbReference>
<keyword evidence="7 8" id="KW-0342">GTP-binding</keyword>
<feature type="binding site" evidence="8">
    <location>
        <position position="173"/>
    </location>
    <ligand>
        <name>Mg(2+)</name>
        <dbReference type="ChEBI" id="CHEBI:18420"/>
    </ligand>
</feature>
<feature type="domain" description="OBG-type G" evidence="10">
    <location>
        <begin position="160"/>
        <end position="334"/>
    </location>
</feature>
<evidence type="ECO:0000256" key="7">
    <source>
        <dbReference type="ARBA" id="ARBA00023134"/>
    </source>
</evidence>
<evidence type="ECO:0000256" key="8">
    <source>
        <dbReference type="HAMAP-Rule" id="MF_01454"/>
    </source>
</evidence>
<dbReference type="NCBIfam" id="NF008955">
    <property type="entry name" value="PRK12297.1"/>
    <property type="match status" value="1"/>
</dbReference>
<dbReference type="GO" id="GO:0003924">
    <property type="term" value="F:GTPase activity"/>
    <property type="evidence" value="ECO:0007669"/>
    <property type="project" value="UniProtKB-UniRule"/>
</dbReference>
<name>S9ZPM4_9RHOO</name>
<reference evidence="12 13" key="1">
    <citation type="submission" date="2013-06" db="EMBL/GenBank/DDBJ databases">
        <title>Draft genome sequence of Thauera terpenica.</title>
        <authorList>
            <person name="Liu B."/>
            <person name="Frostegard A.H."/>
            <person name="Shapleigh J.P."/>
        </authorList>
    </citation>
    <scope>NUCLEOTIDE SEQUENCE [LARGE SCALE GENOMIC DNA]</scope>
    <source>
        <strain evidence="12 13">58Eu</strain>
    </source>
</reference>
<dbReference type="InterPro" id="IPR027417">
    <property type="entry name" value="P-loop_NTPase"/>
</dbReference>
<dbReference type="SUPFAM" id="SSF82051">
    <property type="entry name" value="Obg GTP-binding protein N-terminal domain"/>
    <property type="match status" value="1"/>
</dbReference>
<dbReference type="PIRSF" id="PIRSF002401">
    <property type="entry name" value="GTP_bd_Obg/CgtA"/>
    <property type="match status" value="1"/>
</dbReference>
<dbReference type="GO" id="GO:0005737">
    <property type="term" value="C:cytoplasm"/>
    <property type="evidence" value="ECO:0007669"/>
    <property type="project" value="UniProtKB-SubCell"/>
</dbReference>
<dbReference type="AlphaFoldDB" id="S9ZPM4"/>
<feature type="domain" description="Obg" evidence="11">
    <location>
        <begin position="1"/>
        <end position="159"/>
    </location>
</feature>
<dbReference type="FunFam" id="2.70.210.12:FF:000001">
    <property type="entry name" value="GTPase Obg"/>
    <property type="match status" value="1"/>
</dbReference>
<comment type="caution">
    <text evidence="12">The sequence shown here is derived from an EMBL/GenBank/DDBJ whole genome shotgun (WGS) entry which is preliminary data.</text>
</comment>
<evidence type="ECO:0000313" key="13">
    <source>
        <dbReference type="Proteomes" id="UP000015455"/>
    </source>
</evidence>
<evidence type="ECO:0000256" key="3">
    <source>
        <dbReference type="ARBA" id="ARBA00022723"/>
    </source>
</evidence>
<dbReference type="PATRIC" id="fig|1348657.5.peg.2048"/>
<dbReference type="Gene3D" id="3.40.50.300">
    <property type="entry name" value="P-loop containing nucleotide triphosphate hydrolases"/>
    <property type="match status" value="1"/>
</dbReference>
<evidence type="ECO:0000256" key="5">
    <source>
        <dbReference type="ARBA" id="ARBA00022801"/>
    </source>
</evidence>
<dbReference type="OrthoDB" id="9807318at2"/>
<dbReference type="InterPro" id="IPR036726">
    <property type="entry name" value="GTP1_OBG_dom_sf"/>
</dbReference>
<keyword evidence="3 8" id="KW-0479">Metal-binding</keyword>
<dbReference type="Pfam" id="PF01926">
    <property type="entry name" value="MMR_HSR1"/>
    <property type="match status" value="1"/>
</dbReference>
<feature type="binding site" evidence="8">
    <location>
        <begin position="191"/>
        <end position="195"/>
    </location>
    <ligand>
        <name>GTP</name>
        <dbReference type="ChEBI" id="CHEBI:37565"/>
    </ligand>
</feature>
<dbReference type="PROSITE" id="PS51883">
    <property type="entry name" value="OBG"/>
    <property type="match status" value="1"/>
</dbReference>
<protein>
    <recommendedName>
        <fullName evidence="8">GTPase Obg</fullName>
        <ecNumber evidence="8">3.6.5.-</ecNumber>
    </recommendedName>
    <alternativeName>
        <fullName evidence="8">GTP-binding protein Obg</fullName>
    </alternativeName>
</protein>
<evidence type="ECO:0000256" key="1">
    <source>
        <dbReference type="ARBA" id="ARBA00007699"/>
    </source>
</evidence>
<dbReference type="GO" id="GO:0043022">
    <property type="term" value="F:ribosome binding"/>
    <property type="evidence" value="ECO:0007669"/>
    <property type="project" value="UniProtKB-ARBA"/>
</dbReference>
<evidence type="ECO:0000256" key="2">
    <source>
        <dbReference type="ARBA" id="ARBA00022490"/>
    </source>
</evidence>
<dbReference type="STRING" id="1348657.M622_15885"/>
<feature type="compositionally biased region" description="Acidic residues" evidence="9">
    <location>
        <begin position="380"/>
        <end position="401"/>
    </location>
</feature>
<dbReference type="SUPFAM" id="SSF52540">
    <property type="entry name" value="P-loop containing nucleoside triphosphate hydrolases"/>
    <property type="match status" value="1"/>
</dbReference>
<proteinExistence type="inferred from homology"/>
<feature type="binding site" evidence="8">
    <location>
        <begin position="166"/>
        <end position="173"/>
    </location>
    <ligand>
        <name>GTP</name>
        <dbReference type="ChEBI" id="CHEBI:37565"/>
    </ligand>
</feature>
<keyword evidence="4 8" id="KW-0547">Nucleotide-binding</keyword>
<dbReference type="InterPro" id="IPR006074">
    <property type="entry name" value="GTP1-OBG_CS"/>
</dbReference>
<feature type="region of interest" description="Disordered" evidence="9">
    <location>
        <begin position="379"/>
        <end position="401"/>
    </location>
</feature>
<sequence>MKFFDEARIEVFAGDGGNGAATFRREKFIPKGGPSGGDGGRGGSVYAVADRNINTLIDYRYTRSFRAQRGENGGSRDCYGKGGDDITLRFPVGTVIRRLETDELIADLDEDGKKILIARGGRGGLGNIHFKSSINRAPRKKTMGQEGEQLSLYLELKILADVGLLGMPNAGKSTFIRSVSAAKPKVADYPFTTLAPNLGVVRTAENRSFVIADIPGLIEGAAEGAGLGHQFLRHLQRTHVLLHLVDLAPFDPEADPVADAKAIVEELRKYDDELYAKPRWLVLNKLDLIAPEEQAARIAAFLEAYGPVERHFEISAINGEGTKPLIFALQDFLDAERTRIEAERAERHAAEAARLAAIEAARAAADAAFEAEVLSAQDSLAEDELPADNSPDDDEPADASR</sequence>
<dbReference type="PANTHER" id="PTHR11702:SF31">
    <property type="entry name" value="MITOCHONDRIAL RIBOSOME-ASSOCIATED GTPASE 2"/>
    <property type="match status" value="1"/>
</dbReference>
<dbReference type="CDD" id="cd01898">
    <property type="entry name" value="Obg"/>
    <property type="match status" value="1"/>
</dbReference>
<evidence type="ECO:0000256" key="4">
    <source>
        <dbReference type="ARBA" id="ARBA00022741"/>
    </source>
</evidence>
<keyword evidence="13" id="KW-1185">Reference proteome</keyword>
<comment type="subunit">
    <text evidence="8">Monomer.</text>
</comment>
<dbReference type="Gene3D" id="2.70.210.12">
    <property type="entry name" value="GTP1/OBG domain"/>
    <property type="match status" value="1"/>
</dbReference>
<dbReference type="InterPro" id="IPR006169">
    <property type="entry name" value="GTP1_OBG_dom"/>
</dbReference>
<evidence type="ECO:0000259" key="11">
    <source>
        <dbReference type="PROSITE" id="PS51883"/>
    </source>
</evidence>
<evidence type="ECO:0000256" key="9">
    <source>
        <dbReference type="SAM" id="MobiDB-lite"/>
    </source>
</evidence>
<dbReference type="RefSeq" id="WP_021249470.1">
    <property type="nucleotide sequence ID" value="NZ_ATJV01000056.1"/>
</dbReference>
<dbReference type="InterPro" id="IPR014100">
    <property type="entry name" value="GTP-bd_Obg/CgtA"/>
</dbReference>
<organism evidence="12 13">
    <name type="scientific">Thauera terpenica 58Eu</name>
    <dbReference type="NCBI Taxonomy" id="1348657"/>
    <lineage>
        <taxon>Bacteria</taxon>
        <taxon>Pseudomonadati</taxon>
        <taxon>Pseudomonadota</taxon>
        <taxon>Betaproteobacteria</taxon>
        <taxon>Rhodocyclales</taxon>
        <taxon>Zoogloeaceae</taxon>
        <taxon>Thauera</taxon>
    </lineage>
</organism>
<dbReference type="NCBIfam" id="TIGR02729">
    <property type="entry name" value="Obg_CgtA"/>
    <property type="match status" value="1"/>
</dbReference>
<comment type="similarity">
    <text evidence="1 8">Belongs to the TRAFAC class OBG-HflX-like GTPase superfamily. OBG GTPase family.</text>
</comment>
<dbReference type="PROSITE" id="PS00905">
    <property type="entry name" value="GTP1_OBG"/>
    <property type="match status" value="1"/>
</dbReference>
<gene>
    <name evidence="8" type="primary">obg</name>
    <name evidence="12" type="ORF">M622_15885</name>
</gene>
<dbReference type="EMBL" id="ATJV01000056">
    <property type="protein sequence ID" value="EPZ15492.1"/>
    <property type="molecule type" value="Genomic_DNA"/>
</dbReference>
<dbReference type="NCBIfam" id="NF008956">
    <property type="entry name" value="PRK12299.1"/>
    <property type="match status" value="1"/>
</dbReference>
<keyword evidence="2 8" id="KW-0963">Cytoplasm</keyword>
<dbReference type="Proteomes" id="UP000015455">
    <property type="component" value="Unassembled WGS sequence"/>
</dbReference>
<accession>S9ZPM4</accession>
<comment type="function">
    <text evidence="8">An essential GTPase which binds GTP, GDP and possibly (p)ppGpp with moderate affinity, with high nucleotide exchange rates and a fairly low GTP hydrolysis rate. Plays a role in control of the cell cycle, stress response, ribosome biogenesis and in those bacteria that undergo differentiation, in morphogenesis control.</text>
</comment>
<dbReference type="PROSITE" id="PS51710">
    <property type="entry name" value="G_OBG"/>
    <property type="match status" value="1"/>
</dbReference>
<keyword evidence="5 8" id="KW-0378">Hydrolase</keyword>
<dbReference type="GO" id="GO:0000287">
    <property type="term" value="F:magnesium ion binding"/>
    <property type="evidence" value="ECO:0007669"/>
    <property type="project" value="InterPro"/>
</dbReference>
<keyword evidence="6 8" id="KW-0460">Magnesium</keyword>
<evidence type="ECO:0000256" key="6">
    <source>
        <dbReference type="ARBA" id="ARBA00022842"/>
    </source>
</evidence>
<dbReference type="HAMAP" id="MF_01454">
    <property type="entry name" value="GTPase_Obg"/>
    <property type="match status" value="1"/>
</dbReference>
<dbReference type="eggNOG" id="COG0536">
    <property type="taxonomic scope" value="Bacteria"/>
</dbReference>